<dbReference type="PANTHER" id="PTHR47545">
    <property type="entry name" value="MULTIFUNCTIONAL CCA PROTEIN"/>
    <property type="match status" value="1"/>
</dbReference>
<dbReference type="GO" id="GO:0046872">
    <property type="term" value="F:metal ion binding"/>
    <property type="evidence" value="ECO:0007669"/>
    <property type="project" value="UniProtKB-KW"/>
</dbReference>
<organism evidence="13">
    <name type="scientific">Desulfofervidus auxilii</name>
    <dbReference type="NCBI Taxonomy" id="1621989"/>
    <lineage>
        <taxon>Bacteria</taxon>
        <taxon>Pseudomonadati</taxon>
        <taxon>Thermodesulfobacteriota</taxon>
        <taxon>Candidatus Desulfofervidia</taxon>
        <taxon>Candidatus Desulfofervidales</taxon>
        <taxon>Candidatus Desulfofervidaceae</taxon>
        <taxon>Candidatus Desulfofervidus</taxon>
    </lineage>
</organism>
<dbReference type="Pfam" id="PF01966">
    <property type="entry name" value="HD"/>
    <property type="match status" value="1"/>
</dbReference>
<dbReference type="InterPro" id="IPR006675">
    <property type="entry name" value="HDIG_dom"/>
</dbReference>
<proteinExistence type="inferred from homology"/>
<evidence type="ECO:0000256" key="6">
    <source>
        <dbReference type="ARBA" id="ARBA00022695"/>
    </source>
</evidence>
<dbReference type="EMBL" id="DRBS01000018">
    <property type="protein sequence ID" value="HDD43312.1"/>
    <property type="molecule type" value="Genomic_DNA"/>
</dbReference>
<accession>A0A7C0Y8Q2</accession>
<evidence type="ECO:0000256" key="4">
    <source>
        <dbReference type="ARBA" id="ARBA00022679"/>
    </source>
</evidence>
<dbReference type="Gene3D" id="1.10.3090.10">
    <property type="entry name" value="cca-adding enzyme, domain 2"/>
    <property type="match status" value="1"/>
</dbReference>
<evidence type="ECO:0000256" key="10">
    <source>
        <dbReference type="ARBA" id="ARBA00022884"/>
    </source>
</evidence>
<dbReference type="InterPro" id="IPR043519">
    <property type="entry name" value="NT_sf"/>
</dbReference>
<dbReference type="Gene3D" id="3.30.460.10">
    <property type="entry name" value="Beta Polymerase, domain 2"/>
    <property type="match status" value="1"/>
</dbReference>
<dbReference type="Pfam" id="PF12627">
    <property type="entry name" value="PolyA_pol_RNAbd"/>
    <property type="match status" value="1"/>
</dbReference>
<dbReference type="AlphaFoldDB" id="A0A7C0Y8Q2"/>
<dbReference type="GO" id="GO:0008033">
    <property type="term" value="P:tRNA processing"/>
    <property type="evidence" value="ECO:0007669"/>
    <property type="project" value="UniProtKB-KW"/>
</dbReference>
<evidence type="ECO:0000256" key="7">
    <source>
        <dbReference type="ARBA" id="ARBA00022723"/>
    </source>
</evidence>
<dbReference type="SUPFAM" id="SSF81301">
    <property type="entry name" value="Nucleotidyltransferase"/>
    <property type="match status" value="1"/>
</dbReference>
<dbReference type="Pfam" id="PF01743">
    <property type="entry name" value="PolyA_pol"/>
    <property type="match status" value="1"/>
</dbReference>
<dbReference type="InterPro" id="IPR032810">
    <property type="entry name" value="CCA-adding_enz_C"/>
</dbReference>
<keyword evidence="10 11" id="KW-0694">RNA-binding</keyword>
<dbReference type="CDD" id="cd05398">
    <property type="entry name" value="NT_ClassII-CCAase"/>
    <property type="match status" value="1"/>
</dbReference>
<evidence type="ECO:0000259" key="12">
    <source>
        <dbReference type="SMART" id="SM00471"/>
    </source>
</evidence>
<dbReference type="Proteomes" id="UP000886289">
    <property type="component" value="Unassembled WGS sequence"/>
</dbReference>
<evidence type="ECO:0000256" key="11">
    <source>
        <dbReference type="RuleBase" id="RU003953"/>
    </source>
</evidence>
<dbReference type="SUPFAM" id="SSF81891">
    <property type="entry name" value="Poly A polymerase C-terminal region-like"/>
    <property type="match status" value="1"/>
</dbReference>
<protein>
    <submittedName>
        <fullName evidence="13">CCA tRNA nucleotidyltransferase</fullName>
    </submittedName>
</protein>
<keyword evidence="4 11" id="KW-0808">Transferase</keyword>
<comment type="similarity">
    <text evidence="2 11">Belongs to the tRNA nucleotidyltransferase/poly(A) polymerase family.</text>
</comment>
<dbReference type="GO" id="GO:0000166">
    <property type="term" value="F:nucleotide binding"/>
    <property type="evidence" value="ECO:0007669"/>
    <property type="project" value="UniProtKB-KW"/>
</dbReference>
<reference evidence="13" key="1">
    <citation type="journal article" date="2020" name="mSystems">
        <title>Genome- and Community-Level Interaction Insights into Carbon Utilization and Element Cycling Functions of Hydrothermarchaeota in Hydrothermal Sediment.</title>
        <authorList>
            <person name="Zhou Z."/>
            <person name="Liu Y."/>
            <person name="Xu W."/>
            <person name="Pan J."/>
            <person name="Luo Z.H."/>
            <person name="Li M."/>
        </authorList>
    </citation>
    <scope>NUCLEOTIDE SEQUENCE [LARGE SCALE GENOMIC DNA]</scope>
    <source>
        <strain evidence="13">HyVt-233</strain>
    </source>
</reference>
<dbReference type="NCBIfam" id="TIGR00277">
    <property type="entry name" value="HDIG"/>
    <property type="match status" value="1"/>
</dbReference>
<evidence type="ECO:0000313" key="13">
    <source>
        <dbReference type="EMBL" id="HDD43312.1"/>
    </source>
</evidence>
<dbReference type="Pfam" id="PF13735">
    <property type="entry name" value="tRNA_NucTran2_2"/>
    <property type="match status" value="1"/>
</dbReference>
<keyword evidence="8" id="KW-0547">Nucleotide-binding</keyword>
<evidence type="ECO:0000256" key="1">
    <source>
        <dbReference type="ARBA" id="ARBA00001946"/>
    </source>
</evidence>
<dbReference type="PANTHER" id="PTHR47545:SF2">
    <property type="entry name" value="CC-ADDING TRNA NUCLEOTIDYLTRANSFERASE"/>
    <property type="match status" value="1"/>
</dbReference>
<comment type="caution">
    <text evidence="13">The sequence shown here is derived from an EMBL/GenBank/DDBJ whole genome shotgun (WGS) entry which is preliminary data.</text>
</comment>
<dbReference type="InterPro" id="IPR032828">
    <property type="entry name" value="PolyA_RNA-bd"/>
</dbReference>
<dbReference type="InterPro" id="IPR002646">
    <property type="entry name" value="PolA_pol_head_dom"/>
</dbReference>
<keyword evidence="9" id="KW-0460">Magnesium</keyword>
<name>A0A7C0Y8Q2_DESA2</name>
<gene>
    <name evidence="13" type="ORF">ENG63_00420</name>
</gene>
<dbReference type="InterPro" id="IPR050124">
    <property type="entry name" value="tRNA_CCA-adding_enzyme"/>
</dbReference>
<keyword evidence="6" id="KW-0548">Nucleotidyltransferase</keyword>
<sequence>MQEWIDILKHVALKLNLKEVYLVGGVVRDLLLKRPIQDFDITVEKRPKDIAFLFAKKINGHFVILDEEWETYRVVKDNLYFDFTPFRGKDIISDLSARDYTINALAINIFQPEKIIDPFKGKIDLKNCILRMVNKKALWEDPLRILRGFRICAELNFDLEKETYFTIKRYAPLLKNIAGERIYQELKRLFLTKNASYWIKEMGNSGIFSSILPELDALKGVLQNGFHHLDVYGHSLLTLKHIESLILQPENIILDFKKEIKEYVKEPFHIFCLKWAALCHDLGKPSTQEKKGNRFTFYGHNKVGAELFLNIASRLHFSNKEKDLISFLIIHHLWPFHLLSLYQKNQLTLKAMHRIIRKSEPHTIGLFLLALADNFAANGPGKPKDYDQEFINLFKEIMKIRKEFLSIKERHRLVTGHDIINWFKLKPGPIIGKLLQEIEEAQLAGKIKTKEEAKEWLERKIKEY</sequence>
<dbReference type="InterPro" id="IPR003607">
    <property type="entry name" value="HD/PDEase_dom"/>
</dbReference>
<dbReference type="GO" id="GO:0000049">
    <property type="term" value="F:tRNA binding"/>
    <property type="evidence" value="ECO:0007669"/>
    <property type="project" value="UniProtKB-KW"/>
</dbReference>
<evidence type="ECO:0000256" key="2">
    <source>
        <dbReference type="ARBA" id="ARBA00007265"/>
    </source>
</evidence>
<dbReference type="InterPro" id="IPR006674">
    <property type="entry name" value="HD_domain"/>
</dbReference>
<evidence type="ECO:0000256" key="5">
    <source>
        <dbReference type="ARBA" id="ARBA00022694"/>
    </source>
</evidence>
<keyword evidence="7" id="KW-0479">Metal-binding</keyword>
<evidence type="ECO:0000256" key="3">
    <source>
        <dbReference type="ARBA" id="ARBA00022555"/>
    </source>
</evidence>
<dbReference type="Gene3D" id="1.10.246.80">
    <property type="match status" value="1"/>
</dbReference>
<evidence type="ECO:0000256" key="9">
    <source>
        <dbReference type="ARBA" id="ARBA00022842"/>
    </source>
</evidence>
<comment type="cofactor">
    <cofactor evidence="1">
        <name>Mg(2+)</name>
        <dbReference type="ChEBI" id="CHEBI:18420"/>
    </cofactor>
</comment>
<evidence type="ECO:0000256" key="8">
    <source>
        <dbReference type="ARBA" id="ARBA00022741"/>
    </source>
</evidence>
<feature type="domain" description="HD/PDEase" evidence="12">
    <location>
        <begin position="227"/>
        <end position="387"/>
    </location>
</feature>
<keyword evidence="5" id="KW-0819">tRNA processing</keyword>
<dbReference type="GO" id="GO:0016779">
    <property type="term" value="F:nucleotidyltransferase activity"/>
    <property type="evidence" value="ECO:0007669"/>
    <property type="project" value="UniProtKB-KW"/>
</dbReference>
<keyword evidence="3" id="KW-0820">tRNA-binding</keyword>
<dbReference type="SMART" id="SM00471">
    <property type="entry name" value="HDc"/>
    <property type="match status" value="1"/>
</dbReference>
<dbReference type="CDD" id="cd00077">
    <property type="entry name" value="HDc"/>
    <property type="match status" value="1"/>
</dbReference>